<evidence type="ECO:0000256" key="3">
    <source>
        <dbReference type="ARBA" id="ARBA00023163"/>
    </source>
</evidence>
<keyword evidence="1" id="KW-0805">Transcription regulation</keyword>
<keyword evidence="7" id="KW-1185">Reference proteome</keyword>
<dbReference type="GO" id="GO:0005829">
    <property type="term" value="C:cytosol"/>
    <property type="evidence" value="ECO:0007669"/>
    <property type="project" value="TreeGrafter"/>
</dbReference>
<dbReference type="OrthoDB" id="6816069at2"/>
<evidence type="ECO:0000259" key="5">
    <source>
        <dbReference type="PROSITE" id="PS01124"/>
    </source>
</evidence>
<evidence type="ECO:0000313" key="6">
    <source>
        <dbReference type="EMBL" id="SDW97412.1"/>
    </source>
</evidence>
<evidence type="ECO:0000313" key="7">
    <source>
        <dbReference type="Proteomes" id="UP000199675"/>
    </source>
</evidence>
<dbReference type="InterPro" id="IPR009057">
    <property type="entry name" value="Homeodomain-like_sf"/>
</dbReference>
<protein>
    <submittedName>
        <fullName evidence="6">AraC-type DNA-binding protein</fullName>
    </submittedName>
</protein>
<feature type="domain" description="HTH araC/xylS-type" evidence="5">
    <location>
        <begin position="234"/>
        <end position="332"/>
    </location>
</feature>
<dbReference type="InterPro" id="IPR018060">
    <property type="entry name" value="HTH_AraC"/>
</dbReference>
<dbReference type="PANTHER" id="PTHR47894">
    <property type="entry name" value="HTH-TYPE TRANSCRIPTIONAL REGULATOR GADX"/>
    <property type="match status" value="1"/>
</dbReference>
<dbReference type="InterPro" id="IPR032687">
    <property type="entry name" value="AraC-type_N"/>
</dbReference>
<keyword evidence="3" id="KW-0804">Transcription</keyword>
<evidence type="ECO:0000256" key="1">
    <source>
        <dbReference type="ARBA" id="ARBA00023015"/>
    </source>
</evidence>
<name>A0A1H2XWT3_9GAMM</name>
<evidence type="ECO:0000256" key="4">
    <source>
        <dbReference type="SAM" id="MobiDB-lite"/>
    </source>
</evidence>
<gene>
    <name evidence="6" type="ORF">SAMN04487960_105186</name>
</gene>
<dbReference type="Pfam" id="PF12625">
    <property type="entry name" value="Arabinose_bd"/>
    <property type="match status" value="1"/>
</dbReference>
<dbReference type="RefSeq" id="WP_091812959.1">
    <property type="nucleotide sequence ID" value="NZ_FNNE01000005.1"/>
</dbReference>
<dbReference type="Pfam" id="PF12833">
    <property type="entry name" value="HTH_18"/>
    <property type="match status" value="1"/>
</dbReference>
<accession>A0A1H2XWT3</accession>
<dbReference type="PROSITE" id="PS01124">
    <property type="entry name" value="HTH_ARAC_FAMILY_2"/>
    <property type="match status" value="1"/>
</dbReference>
<reference evidence="6 7" key="1">
    <citation type="submission" date="2016-10" db="EMBL/GenBank/DDBJ databases">
        <authorList>
            <person name="de Groot N.N."/>
        </authorList>
    </citation>
    <scope>NUCLEOTIDE SEQUENCE [LARGE SCALE GENOMIC DNA]</scope>
    <source>
        <strain evidence="6 7">CGMCC 1.7059</strain>
    </source>
</reference>
<dbReference type="SMART" id="SM00342">
    <property type="entry name" value="HTH_ARAC"/>
    <property type="match status" value="1"/>
</dbReference>
<organism evidence="6 7">
    <name type="scientific">Marinobacter mobilis</name>
    <dbReference type="NCBI Taxonomy" id="488533"/>
    <lineage>
        <taxon>Bacteria</taxon>
        <taxon>Pseudomonadati</taxon>
        <taxon>Pseudomonadota</taxon>
        <taxon>Gammaproteobacteria</taxon>
        <taxon>Pseudomonadales</taxon>
        <taxon>Marinobacteraceae</taxon>
        <taxon>Marinobacter</taxon>
    </lineage>
</organism>
<dbReference type="EMBL" id="FNNE01000005">
    <property type="protein sequence ID" value="SDW97412.1"/>
    <property type="molecule type" value="Genomic_DNA"/>
</dbReference>
<dbReference type="STRING" id="488533.SAMN04487960_105186"/>
<dbReference type="SUPFAM" id="SSF46689">
    <property type="entry name" value="Homeodomain-like"/>
    <property type="match status" value="1"/>
</dbReference>
<feature type="compositionally biased region" description="Polar residues" evidence="4">
    <location>
        <begin position="344"/>
        <end position="353"/>
    </location>
</feature>
<proteinExistence type="predicted"/>
<evidence type="ECO:0000256" key="2">
    <source>
        <dbReference type="ARBA" id="ARBA00023125"/>
    </source>
</evidence>
<sequence length="353" mass="40344">MHKTDLTRASSLARFDEFCAKYDLDYQAMLRQFKLPLDLLEQPDSLISYSRMTRMLEHCAKVTDNPLFNVEYGVFQGASVFGRMLYLLKNAQTVGDSLTELMHYYHLHSNAGQVTSTIEGKMVIVSYEPVLQEGIPIRPAVDVALGVGKSLFKMLLGSHWQPAGVHFRSGPSCPPQNYKRILGITPQFNSTTNGWVFESRLLDLPLSDSDPALHSLMQEHLEKMDALSSRELPAYLQQLIKSLLPNGRVTIDLIANYMMLSPRSLQRYLSEEGTSFQKVLDETRQSMAQRYLRESAISLTQLAGILGYSDLPAFSRAFQRWYQLSPREWRKEHGIGPSSRLRPQRQNRPNWLR</sequence>
<dbReference type="PANTHER" id="PTHR47894:SF4">
    <property type="entry name" value="HTH-TYPE TRANSCRIPTIONAL REGULATOR GADX"/>
    <property type="match status" value="1"/>
</dbReference>
<dbReference type="Gene3D" id="1.10.10.60">
    <property type="entry name" value="Homeodomain-like"/>
    <property type="match status" value="1"/>
</dbReference>
<dbReference type="GO" id="GO:0000976">
    <property type="term" value="F:transcription cis-regulatory region binding"/>
    <property type="evidence" value="ECO:0007669"/>
    <property type="project" value="TreeGrafter"/>
</dbReference>
<feature type="region of interest" description="Disordered" evidence="4">
    <location>
        <begin position="333"/>
        <end position="353"/>
    </location>
</feature>
<keyword evidence="2 6" id="KW-0238">DNA-binding</keyword>
<dbReference type="AlphaFoldDB" id="A0A1H2XWT3"/>
<dbReference type="GO" id="GO:0003700">
    <property type="term" value="F:DNA-binding transcription factor activity"/>
    <property type="evidence" value="ECO:0007669"/>
    <property type="project" value="InterPro"/>
</dbReference>
<dbReference type="Proteomes" id="UP000199675">
    <property type="component" value="Unassembled WGS sequence"/>
</dbReference>